<dbReference type="AlphaFoldDB" id="A0A0F9VA01"/>
<accession>A0A0F9VA01</accession>
<reference evidence="1" key="1">
    <citation type="journal article" date="2015" name="Nature">
        <title>Complex archaea that bridge the gap between prokaryotes and eukaryotes.</title>
        <authorList>
            <person name="Spang A."/>
            <person name="Saw J.H."/>
            <person name="Jorgensen S.L."/>
            <person name="Zaremba-Niedzwiedzka K."/>
            <person name="Martijn J."/>
            <person name="Lind A.E."/>
            <person name="van Eijk R."/>
            <person name="Schleper C."/>
            <person name="Guy L."/>
            <person name="Ettema T.J."/>
        </authorList>
    </citation>
    <scope>NUCLEOTIDE SEQUENCE</scope>
</reference>
<dbReference type="EMBL" id="LAZR01000616">
    <property type="protein sequence ID" value="KKN62673.1"/>
    <property type="molecule type" value="Genomic_DNA"/>
</dbReference>
<name>A0A0F9VA01_9ZZZZ</name>
<gene>
    <name evidence="1" type="ORF">LCGC14_0509340</name>
</gene>
<protein>
    <submittedName>
        <fullName evidence="1">Uncharacterized protein</fullName>
    </submittedName>
</protein>
<comment type="caution">
    <text evidence="1">The sequence shown here is derived from an EMBL/GenBank/DDBJ whole genome shotgun (WGS) entry which is preliminary data.</text>
</comment>
<evidence type="ECO:0000313" key="1">
    <source>
        <dbReference type="EMBL" id="KKN62673.1"/>
    </source>
</evidence>
<sequence>MPKLKFIDMRTKIPFETDKFEIKFTKKGGKMAQAIAPSGAKSTRFVKKDFVK</sequence>
<organism evidence="1">
    <name type="scientific">marine sediment metagenome</name>
    <dbReference type="NCBI Taxonomy" id="412755"/>
    <lineage>
        <taxon>unclassified sequences</taxon>
        <taxon>metagenomes</taxon>
        <taxon>ecological metagenomes</taxon>
    </lineage>
</organism>
<proteinExistence type="predicted"/>